<organism evidence="1 2">
    <name type="scientific">Flintibacter hominis</name>
    <dbReference type="NCBI Taxonomy" id="2763048"/>
    <lineage>
        <taxon>Bacteria</taxon>
        <taxon>Bacillati</taxon>
        <taxon>Bacillota</taxon>
        <taxon>Clostridia</taxon>
        <taxon>Eubacteriales</taxon>
        <taxon>Flintibacter</taxon>
    </lineage>
</organism>
<accession>A0A8J6J0J5</accession>
<dbReference type="InterPro" id="IPR049215">
    <property type="entry name" value="DUF6809"/>
</dbReference>
<name>A0A8J6J0J5_9FIRM</name>
<gene>
    <name evidence="1" type="ORF">H8S11_01430</name>
</gene>
<proteinExistence type="predicted"/>
<dbReference type="Proteomes" id="UP000628736">
    <property type="component" value="Unassembled WGS sequence"/>
</dbReference>
<sequence>MIESVRILYDYVLECRNEMMKDPDYRASGEIVDKNYNQLKGRLNEEGCQLLDQLMDSLTHQLCLDMEYKFQIALEMGAELYTALSPRQTPYSQIAVAK</sequence>
<comment type="caution">
    <text evidence="1">The sequence shown here is derived from an EMBL/GenBank/DDBJ whole genome shotgun (WGS) entry which is preliminary data.</text>
</comment>
<protein>
    <submittedName>
        <fullName evidence="1">Uncharacterized protein</fullName>
    </submittedName>
</protein>
<dbReference type="RefSeq" id="WP_186851933.1">
    <property type="nucleotide sequence ID" value="NZ_JACOPO010000001.1"/>
</dbReference>
<evidence type="ECO:0000313" key="1">
    <source>
        <dbReference type="EMBL" id="MBC5721489.1"/>
    </source>
</evidence>
<keyword evidence="2" id="KW-1185">Reference proteome</keyword>
<evidence type="ECO:0000313" key="2">
    <source>
        <dbReference type="Proteomes" id="UP000628736"/>
    </source>
</evidence>
<dbReference type="AlphaFoldDB" id="A0A8J6J0J5"/>
<dbReference type="EMBL" id="JACOPO010000001">
    <property type="protein sequence ID" value="MBC5721489.1"/>
    <property type="molecule type" value="Genomic_DNA"/>
</dbReference>
<reference evidence="1" key="1">
    <citation type="submission" date="2020-08" db="EMBL/GenBank/DDBJ databases">
        <title>Genome public.</title>
        <authorList>
            <person name="Liu C."/>
            <person name="Sun Q."/>
        </authorList>
    </citation>
    <scope>NUCLEOTIDE SEQUENCE</scope>
    <source>
        <strain evidence="1">NSJ-23</strain>
    </source>
</reference>
<dbReference type="Pfam" id="PF20648">
    <property type="entry name" value="DUF6809"/>
    <property type="match status" value="1"/>
</dbReference>